<dbReference type="RefSeq" id="WP_111877271.1">
    <property type="nucleotide sequence ID" value="NZ_CBCSGC010000281.1"/>
</dbReference>
<reference evidence="1 2" key="1">
    <citation type="submission" date="2018-06" db="EMBL/GenBank/DDBJ databases">
        <title>Genomic Encyclopedia of Archaeal and Bacterial Type Strains, Phase II (KMG-II): from individual species to whole genera.</title>
        <authorList>
            <person name="Goeker M."/>
        </authorList>
    </citation>
    <scope>NUCLEOTIDE SEQUENCE [LARGE SCALE GENOMIC DNA]</scope>
    <source>
        <strain evidence="1 2">CFPB 3232</strain>
    </source>
</reference>
<evidence type="ECO:0000313" key="2">
    <source>
        <dbReference type="Proteomes" id="UP000248856"/>
    </source>
</evidence>
<dbReference type="OrthoDB" id="9154791at2"/>
<evidence type="ECO:0000313" key="1">
    <source>
        <dbReference type="EMBL" id="RAR82605.1"/>
    </source>
</evidence>
<protein>
    <submittedName>
        <fullName evidence="1">Uncharacterized protein</fullName>
    </submittedName>
</protein>
<sequence>MTFIARIAPAAFNHTTPVTHAVGNSSSAQVFQDDASQAALLGRPPKLSQHEMAAHGVRLRKLGVLPPSKNRRQPVLQEWLPAQNSPTKAGTAASRFQQQWQAKVLASPGSVLATREQLGFGPEDIAMIDIGGEGQKTGTGFSGTLKTGNAHAINLNAQTEISSVPLDITLAPGEPAIPILSGHIPNLIRPAQDWPSRADPPITFPFADGFSNLTLMEGSPLYDHSVAEMHRITDPDGWIVLMVHPTFEDNVAELAALHGDGKQWVYAPEDSEAGFPTYVLPPRGLTAEQKQEYASRLDGITAHELFDVVKSIQAERRLEAAGAATAGGAGKAPHHTEL</sequence>
<organism evidence="1 2">
    <name type="scientific">Paracidovorax anthurii</name>
    <dbReference type="NCBI Taxonomy" id="78229"/>
    <lineage>
        <taxon>Bacteria</taxon>
        <taxon>Pseudomonadati</taxon>
        <taxon>Pseudomonadota</taxon>
        <taxon>Betaproteobacteria</taxon>
        <taxon>Burkholderiales</taxon>
        <taxon>Comamonadaceae</taxon>
        <taxon>Paracidovorax</taxon>
    </lineage>
</organism>
<dbReference type="AlphaFoldDB" id="A0A328ZBK6"/>
<dbReference type="EMBL" id="QLTA01000017">
    <property type="protein sequence ID" value="RAR82605.1"/>
    <property type="molecule type" value="Genomic_DNA"/>
</dbReference>
<proteinExistence type="predicted"/>
<comment type="caution">
    <text evidence="1">The sequence shown here is derived from an EMBL/GenBank/DDBJ whole genome shotgun (WGS) entry which is preliminary data.</text>
</comment>
<dbReference type="Proteomes" id="UP000248856">
    <property type="component" value="Unassembled WGS sequence"/>
</dbReference>
<name>A0A328ZBK6_9BURK</name>
<keyword evidence="2" id="KW-1185">Reference proteome</keyword>
<gene>
    <name evidence="1" type="ORF">AX018_101757</name>
</gene>
<accession>A0A328ZBK6</accession>